<reference evidence="8" key="1">
    <citation type="submission" date="2021-01" db="EMBL/GenBank/DDBJ databases">
        <title>Tabrizicola alba sp. nov. a motile alkaliphilic bacterium isolated from a soda lake.</title>
        <authorList>
            <person name="Szuroczki S."/>
            <person name="Abbaszade G."/>
            <person name="Schumann P."/>
            <person name="Toth E."/>
        </authorList>
    </citation>
    <scope>NUCLEOTIDE SEQUENCE</scope>
    <source>
        <strain evidence="8">DMG-N-6</strain>
    </source>
</reference>
<dbReference type="InterPro" id="IPR016047">
    <property type="entry name" value="M23ase_b-sheet_dom"/>
</dbReference>
<accession>A0A8K0V964</accession>
<dbReference type="GO" id="GO:0004222">
    <property type="term" value="F:metalloendopeptidase activity"/>
    <property type="evidence" value="ECO:0007669"/>
    <property type="project" value="TreeGrafter"/>
</dbReference>
<evidence type="ECO:0000256" key="4">
    <source>
        <dbReference type="ARBA" id="ARBA00022801"/>
    </source>
</evidence>
<gene>
    <name evidence="8" type="ORF">JL811_05350</name>
</gene>
<proteinExistence type="predicted"/>
<keyword evidence="3" id="KW-0479">Metal-binding</keyword>
<dbReference type="Pfam" id="PF01551">
    <property type="entry name" value="Peptidase_M23"/>
    <property type="match status" value="1"/>
</dbReference>
<evidence type="ECO:0000256" key="2">
    <source>
        <dbReference type="ARBA" id="ARBA00022670"/>
    </source>
</evidence>
<sequence>MEAAGSSRDRVAALTRTISAYESGLAALRDGLRQAQVREASLLLQFDAQRDRVAQLLAVLGQMETTPAPLLLLHPAGPLGTVRSGMMLSEVTPALQAGVTRLQTELAELRDLRRVQDGSVATLAAGLQAAQIARTELSQAISDRTTLPRRFTEDPQALTQLLQSADTLDAFASGLVPLPEGAAPMAFDTAKGSLPLPVLGSVLLRAGEADTIGRRRPGLTLATRPQALVTAPWPGTIRYLGPLLDYGNVIILEPGNGYLLVLAGMGTLYGSVGEVVATGAALGLMGRAGAGEAEFLAAPLEVSGIRETETLYMEIRQGTEPVDPAPWFAATRD</sequence>
<dbReference type="AlphaFoldDB" id="A0A8K0V964"/>
<dbReference type="PANTHER" id="PTHR21666:SF288">
    <property type="entry name" value="CELL DIVISION PROTEIN YTFB"/>
    <property type="match status" value="1"/>
</dbReference>
<organism evidence="8 9">
    <name type="scientific">Szabonella alba</name>
    <dbReference type="NCBI Taxonomy" id="2804194"/>
    <lineage>
        <taxon>Bacteria</taxon>
        <taxon>Pseudomonadati</taxon>
        <taxon>Pseudomonadota</taxon>
        <taxon>Alphaproteobacteria</taxon>
        <taxon>Rhodobacterales</taxon>
        <taxon>Paracoccaceae</taxon>
        <taxon>Szabonella</taxon>
    </lineage>
</organism>
<evidence type="ECO:0000256" key="1">
    <source>
        <dbReference type="ARBA" id="ARBA00001947"/>
    </source>
</evidence>
<evidence type="ECO:0000256" key="6">
    <source>
        <dbReference type="ARBA" id="ARBA00023049"/>
    </source>
</evidence>
<feature type="domain" description="M23ase beta-sheet core" evidence="7">
    <location>
        <begin position="217"/>
        <end position="324"/>
    </location>
</feature>
<keyword evidence="9" id="KW-1185">Reference proteome</keyword>
<evidence type="ECO:0000313" key="9">
    <source>
        <dbReference type="Proteomes" id="UP000648908"/>
    </source>
</evidence>
<dbReference type="InterPro" id="IPR011055">
    <property type="entry name" value="Dup_hybrid_motif"/>
</dbReference>
<protein>
    <submittedName>
        <fullName evidence="8">Peptidoglycan DD-metalloendopeptidase family protein</fullName>
    </submittedName>
</protein>
<keyword evidence="2" id="KW-0645">Protease</keyword>
<dbReference type="PANTHER" id="PTHR21666">
    <property type="entry name" value="PEPTIDASE-RELATED"/>
    <property type="match status" value="1"/>
</dbReference>
<keyword evidence="6" id="KW-0482">Metalloprotease</keyword>
<dbReference type="InterPro" id="IPR050570">
    <property type="entry name" value="Cell_wall_metabolism_enzyme"/>
</dbReference>
<dbReference type="GO" id="GO:0046872">
    <property type="term" value="F:metal ion binding"/>
    <property type="evidence" value="ECO:0007669"/>
    <property type="project" value="UniProtKB-KW"/>
</dbReference>
<dbReference type="Gene3D" id="2.70.70.10">
    <property type="entry name" value="Glucose Permease (Domain IIA)"/>
    <property type="match status" value="1"/>
</dbReference>
<evidence type="ECO:0000256" key="3">
    <source>
        <dbReference type="ARBA" id="ARBA00022723"/>
    </source>
</evidence>
<dbReference type="GO" id="GO:0006508">
    <property type="term" value="P:proteolysis"/>
    <property type="evidence" value="ECO:0007669"/>
    <property type="project" value="UniProtKB-KW"/>
</dbReference>
<dbReference type="CDD" id="cd12797">
    <property type="entry name" value="M23_peptidase"/>
    <property type="match status" value="1"/>
</dbReference>
<comment type="cofactor">
    <cofactor evidence="1">
        <name>Zn(2+)</name>
        <dbReference type="ChEBI" id="CHEBI:29105"/>
    </cofactor>
</comment>
<evidence type="ECO:0000313" key="8">
    <source>
        <dbReference type="EMBL" id="MBL4916641.1"/>
    </source>
</evidence>
<evidence type="ECO:0000259" key="7">
    <source>
        <dbReference type="Pfam" id="PF01551"/>
    </source>
</evidence>
<dbReference type="EMBL" id="JAESVN010000002">
    <property type="protein sequence ID" value="MBL4916641.1"/>
    <property type="molecule type" value="Genomic_DNA"/>
</dbReference>
<dbReference type="Proteomes" id="UP000648908">
    <property type="component" value="Unassembled WGS sequence"/>
</dbReference>
<keyword evidence="5" id="KW-0862">Zinc</keyword>
<evidence type="ECO:0000256" key="5">
    <source>
        <dbReference type="ARBA" id="ARBA00022833"/>
    </source>
</evidence>
<comment type="caution">
    <text evidence="8">The sequence shown here is derived from an EMBL/GenBank/DDBJ whole genome shotgun (WGS) entry which is preliminary data.</text>
</comment>
<name>A0A8K0V964_9RHOB</name>
<keyword evidence="4" id="KW-0378">Hydrolase</keyword>
<dbReference type="SUPFAM" id="SSF51261">
    <property type="entry name" value="Duplicated hybrid motif"/>
    <property type="match status" value="1"/>
</dbReference>